<evidence type="ECO:0000313" key="2">
    <source>
        <dbReference type="Proteomes" id="UP001158067"/>
    </source>
</evidence>
<proteinExistence type="predicted"/>
<name>A0ABY1PQ90_9BACT</name>
<comment type="caution">
    <text evidence="1">The sequence shown here is derived from an EMBL/GenBank/DDBJ whole genome shotgun (WGS) entry which is preliminary data.</text>
</comment>
<evidence type="ECO:0000313" key="1">
    <source>
        <dbReference type="EMBL" id="SMP42340.1"/>
    </source>
</evidence>
<accession>A0ABY1PQ90</accession>
<sequence>MMDMISFFILWIVSILSSLKWWLRSTVTSLATCCFSIVAGTGPVPFGVKHLRAQRFQLAVYCTTRYRTTRSLTASAVWPTSAPAPLPTTLP</sequence>
<reference evidence="1 2" key="1">
    <citation type="submission" date="2017-05" db="EMBL/GenBank/DDBJ databases">
        <authorList>
            <person name="Varghese N."/>
            <person name="Submissions S."/>
        </authorList>
    </citation>
    <scope>NUCLEOTIDE SEQUENCE [LARGE SCALE GENOMIC DNA]</scope>
    <source>
        <strain evidence="1 2">DSM 25457</strain>
    </source>
</reference>
<gene>
    <name evidence="1" type="ORF">SAMN06265222_101763</name>
</gene>
<dbReference type="EMBL" id="FXUG01000001">
    <property type="protein sequence ID" value="SMP42340.1"/>
    <property type="molecule type" value="Genomic_DNA"/>
</dbReference>
<organism evidence="1 2">
    <name type="scientific">Neorhodopirellula lusitana</name>
    <dbReference type="NCBI Taxonomy" id="445327"/>
    <lineage>
        <taxon>Bacteria</taxon>
        <taxon>Pseudomonadati</taxon>
        <taxon>Planctomycetota</taxon>
        <taxon>Planctomycetia</taxon>
        <taxon>Pirellulales</taxon>
        <taxon>Pirellulaceae</taxon>
        <taxon>Neorhodopirellula</taxon>
    </lineage>
</organism>
<keyword evidence="2" id="KW-1185">Reference proteome</keyword>
<dbReference type="Proteomes" id="UP001158067">
    <property type="component" value="Unassembled WGS sequence"/>
</dbReference>
<evidence type="ECO:0008006" key="3">
    <source>
        <dbReference type="Google" id="ProtNLM"/>
    </source>
</evidence>
<protein>
    <recommendedName>
        <fullName evidence="3">Secreted protein</fullName>
    </recommendedName>
</protein>